<dbReference type="Pfam" id="PF20519">
    <property type="entry name" value="Polycystin_dom"/>
    <property type="match status" value="1"/>
</dbReference>
<name>W2LMN4_PHYNI</name>
<dbReference type="Pfam" id="PF08016">
    <property type="entry name" value="PKD_channel"/>
    <property type="match status" value="1"/>
</dbReference>
<proteinExistence type="inferred from homology"/>
<dbReference type="PANTHER" id="PTHR10877:SF183">
    <property type="entry name" value="AT14535P-RELATED"/>
    <property type="match status" value="1"/>
</dbReference>
<evidence type="ECO:0000256" key="6">
    <source>
        <dbReference type="SAM" id="Phobius"/>
    </source>
</evidence>
<feature type="signal peptide" evidence="7">
    <location>
        <begin position="1"/>
        <end position="25"/>
    </location>
</feature>
<keyword evidence="3 6" id="KW-0812">Transmembrane</keyword>
<keyword evidence="5 6" id="KW-0472">Membrane</keyword>
<reference evidence="10" key="1">
    <citation type="submission" date="2013-11" db="EMBL/GenBank/DDBJ databases">
        <title>The Genome Sequence of Phytophthora parasitica CHvinca01.</title>
        <authorList>
            <consortium name="The Broad Institute Genomics Platform"/>
            <person name="Russ C."/>
            <person name="Tyler B."/>
            <person name="Panabieres F."/>
            <person name="Shan W."/>
            <person name="Tripathy S."/>
            <person name="Grunwald N."/>
            <person name="Machado M."/>
            <person name="Johnson C.S."/>
            <person name="Arredondo F."/>
            <person name="Hong C."/>
            <person name="Coffey M."/>
            <person name="Young S.K."/>
            <person name="Zeng Q."/>
            <person name="Gargeya S."/>
            <person name="Fitzgerald M."/>
            <person name="Abouelleil A."/>
            <person name="Alvarado L."/>
            <person name="Chapman S.B."/>
            <person name="Gainer-Dewar J."/>
            <person name="Goldberg J."/>
            <person name="Griggs A."/>
            <person name="Gujja S."/>
            <person name="Hansen M."/>
            <person name="Howarth C."/>
            <person name="Imamovic A."/>
            <person name="Ireland A."/>
            <person name="Larimer J."/>
            <person name="McCowan C."/>
            <person name="Murphy C."/>
            <person name="Pearson M."/>
            <person name="Poon T.W."/>
            <person name="Priest M."/>
            <person name="Roberts A."/>
            <person name="Saif S."/>
            <person name="Shea T."/>
            <person name="Sykes S."/>
            <person name="Wortman J."/>
            <person name="Nusbaum C."/>
            <person name="Birren B."/>
        </authorList>
    </citation>
    <scope>NUCLEOTIDE SEQUENCE [LARGE SCALE GENOMIC DNA]</scope>
    <source>
        <strain evidence="10">CHvinca01</strain>
    </source>
</reference>
<evidence type="ECO:0000256" key="1">
    <source>
        <dbReference type="ARBA" id="ARBA00004141"/>
    </source>
</evidence>
<dbReference type="OrthoDB" id="129432at2759"/>
<dbReference type="GO" id="GO:0016020">
    <property type="term" value="C:membrane"/>
    <property type="evidence" value="ECO:0007669"/>
    <property type="project" value="UniProtKB-SubCell"/>
</dbReference>
<evidence type="ECO:0000256" key="2">
    <source>
        <dbReference type="ARBA" id="ARBA00007200"/>
    </source>
</evidence>
<comment type="subcellular location">
    <subcellularLocation>
        <location evidence="1">Membrane</location>
        <topology evidence="1">Multi-pass membrane protein</topology>
    </subcellularLocation>
</comment>
<feature type="chain" id="PRO_5005715252" description="Polycystin cation channel PKD1/PKD2 domain-containing protein" evidence="7">
    <location>
        <begin position="26"/>
        <end position="488"/>
    </location>
</feature>
<dbReference type="AlphaFoldDB" id="W2LMN4"/>
<comment type="similarity">
    <text evidence="2">Belongs to the polycystin family.</text>
</comment>
<feature type="domain" description="Polycystin" evidence="9">
    <location>
        <begin position="145"/>
        <end position="213"/>
    </location>
</feature>
<evidence type="ECO:0000256" key="5">
    <source>
        <dbReference type="ARBA" id="ARBA00023136"/>
    </source>
</evidence>
<dbReference type="Proteomes" id="UP000054423">
    <property type="component" value="Unassembled WGS sequence"/>
</dbReference>
<dbReference type="VEuPathDB" id="FungiDB:PPTG_08837"/>
<evidence type="ECO:0000256" key="4">
    <source>
        <dbReference type="ARBA" id="ARBA00022989"/>
    </source>
</evidence>
<feature type="transmembrane region" description="Helical" evidence="6">
    <location>
        <begin position="287"/>
        <end position="310"/>
    </location>
</feature>
<keyword evidence="4 6" id="KW-1133">Transmembrane helix</keyword>
<protein>
    <recommendedName>
        <fullName evidence="11">Polycystin cation channel PKD1/PKD2 domain-containing protein</fullName>
    </recommendedName>
</protein>
<evidence type="ECO:0008006" key="11">
    <source>
        <dbReference type="Google" id="ProtNLM"/>
    </source>
</evidence>
<evidence type="ECO:0000259" key="8">
    <source>
        <dbReference type="Pfam" id="PF08016"/>
    </source>
</evidence>
<dbReference type="Gene3D" id="1.10.287.70">
    <property type="match status" value="1"/>
</dbReference>
<keyword evidence="7" id="KW-0732">Signal</keyword>
<feature type="domain" description="Polycystin cation channel PKD1/PKD2" evidence="8">
    <location>
        <begin position="284"/>
        <end position="420"/>
    </location>
</feature>
<sequence length="488" mass="54940">MLLLRFNSTIFAGLRLLVAISILLGSEKPTQQLFDQSAAVSDALAPPTDQHLKLHDSTQFRDIGNADDIFDWLTFTLIPTVFFTADVNETLSRRGYLDLSNQILGGVILEKTAVGFRDCNSTEAFVQLYPYCLAAEHPRTASIFLDLNMSSREAANTITSLKMNDTWVNYHTKLFRVTVATYNSNTDTFSVARLDVNFREAGSVNPSVSTQSVPDYREQHMVQSIVIVGIGLVYYGCILYYIEKKKSSLSTTFSLASRSSWKSLGICSNSDEFFLALREVIEALDDAAIWVNAYSMVGAITIIQLGSFVIRQLRFHPRLNVFARTVATSLRQFRDFIVIFIIIFMTFSLAGNSLFGKHVYQFSSASNSIVSCMNMLFQTFDYNSISSFRGAGIYFWSYMIVINIVLLNMMLAMVIGVYQTITQEGHDGEVSRQLIARIRKNYPSKEAIRSLLCWRGQGRMRLVPTKDHPARSTPSIADVKALEFFKNV</sequence>
<organism evidence="10">
    <name type="scientific">Phytophthora nicotianae</name>
    <name type="common">Potato buckeye rot agent</name>
    <name type="synonym">Phytophthora parasitica</name>
    <dbReference type="NCBI Taxonomy" id="4792"/>
    <lineage>
        <taxon>Eukaryota</taxon>
        <taxon>Sar</taxon>
        <taxon>Stramenopiles</taxon>
        <taxon>Oomycota</taxon>
        <taxon>Peronosporomycetes</taxon>
        <taxon>Peronosporales</taxon>
        <taxon>Peronosporaceae</taxon>
        <taxon>Phytophthora</taxon>
    </lineage>
</organism>
<gene>
    <name evidence="10" type="ORF">L917_04248</name>
</gene>
<accession>W2LMN4</accession>
<feature type="transmembrane region" description="Helical" evidence="6">
    <location>
        <begin position="336"/>
        <end position="355"/>
    </location>
</feature>
<feature type="transmembrane region" description="Helical" evidence="6">
    <location>
        <begin position="221"/>
        <end position="242"/>
    </location>
</feature>
<feature type="transmembrane region" description="Helical" evidence="6">
    <location>
        <begin position="393"/>
        <end position="418"/>
    </location>
</feature>
<dbReference type="InterPro" id="IPR046791">
    <property type="entry name" value="Polycystin_dom"/>
</dbReference>
<evidence type="ECO:0000256" key="7">
    <source>
        <dbReference type="SAM" id="SignalP"/>
    </source>
</evidence>
<dbReference type="InterPro" id="IPR013122">
    <property type="entry name" value="PKD1_2_channel"/>
</dbReference>
<evidence type="ECO:0000256" key="3">
    <source>
        <dbReference type="ARBA" id="ARBA00022692"/>
    </source>
</evidence>
<dbReference type="InterPro" id="IPR051223">
    <property type="entry name" value="Polycystin"/>
</dbReference>
<dbReference type="EMBL" id="KI678486">
    <property type="protein sequence ID" value="ETL98753.1"/>
    <property type="molecule type" value="Genomic_DNA"/>
</dbReference>
<evidence type="ECO:0000313" key="10">
    <source>
        <dbReference type="EMBL" id="ETL98753.1"/>
    </source>
</evidence>
<dbReference type="SUPFAM" id="SSF81324">
    <property type="entry name" value="Voltage-gated potassium channels"/>
    <property type="match status" value="1"/>
</dbReference>
<dbReference type="PANTHER" id="PTHR10877">
    <property type="entry name" value="POLYCYSTIN FAMILY MEMBER"/>
    <property type="match status" value="1"/>
</dbReference>
<evidence type="ECO:0000259" key="9">
    <source>
        <dbReference type="Pfam" id="PF20519"/>
    </source>
</evidence>